<feature type="domain" description="Rhodanese" evidence="3">
    <location>
        <begin position="206"/>
        <end position="292"/>
    </location>
</feature>
<sequence length="294" mass="31636">MDTAPRYAFPEAIVSTEWLAANLHDPALRVFDCTTYLLYETGTGRPYRVGSGRPDYEAGHIPGSAFLDLQGELSDSASRFNFTMPAAEDLAARFAAKGIGRGTRVVLYARKSLQWATRVWWMLRAVGFDDAAILDGGFDRWAAEGRPTETGETRYPPASLTAHPRPGLFIGKDEVKAAIGDDGACTINALAPDLHRGENPRYGRPGRIPGSVNVPAAALLDPQALTIRPPEAVAASFAAVGADPSKRILLYCGGGIAATLDAFLLHQLGYRNIAVYDASMSEWAKDESLPIEQG</sequence>
<comment type="caution">
    <text evidence="4">The sequence shown here is derived from an EMBL/GenBank/DDBJ whole genome shotgun (WGS) entry which is preliminary data.</text>
</comment>
<evidence type="ECO:0000259" key="3">
    <source>
        <dbReference type="PROSITE" id="PS50206"/>
    </source>
</evidence>
<dbReference type="GO" id="GO:0004792">
    <property type="term" value="F:thiosulfate-cyanide sulfurtransferase activity"/>
    <property type="evidence" value="ECO:0007669"/>
    <property type="project" value="TreeGrafter"/>
</dbReference>
<feature type="domain" description="Rhodanese" evidence="3">
    <location>
        <begin position="53"/>
        <end position="150"/>
    </location>
</feature>
<dbReference type="SUPFAM" id="SSF52821">
    <property type="entry name" value="Rhodanese/Cell cycle control phosphatase"/>
    <property type="match status" value="2"/>
</dbReference>
<dbReference type="AlphaFoldDB" id="A0A4R5QD76"/>
<dbReference type="CDD" id="cd01448">
    <property type="entry name" value="TST_Repeat_1"/>
    <property type="match status" value="1"/>
</dbReference>
<dbReference type="InterPro" id="IPR045078">
    <property type="entry name" value="TST/MPST-like"/>
</dbReference>
<dbReference type="PANTHER" id="PTHR11364:SF27">
    <property type="entry name" value="SULFURTRANSFERASE"/>
    <property type="match status" value="1"/>
</dbReference>
<dbReference type="EMBL" id="SMSJ01000040">
    <property type="protein sequence ID" value="TDH60307.1"/>
    <property type="molecule type" value="Genomic_DNA"/>
</dbReference>
<dbReference type="Proteomes" id="UP000295096">
    <property type="component" value="Unassembled WGS sequence"/>
</dbReference>
<proteinExistence type="predicted"/>
<protein>
    <submittedName>
        <fullName evidence="4">Sulfurtransferase</fullName>
    </submittedName>
</protein>
<accession>A0A4R5QD76</accession>
<evidence type="ECO:0000256" key="2">
    <source>
        <dbReference type="ARBA" id="ARBA00022737"/>
    </source>
</evidence>
<reference evidence="4 5" key="1">
    <citation type="journal article" date="2016" name="J. Microbiol.">
        <title>Dankookia rubra gen. nov., sp. nov., an alphaproteobacterium isolated from sediment of a shallow stream.</title>
        <authorList>
            <person name="Kim W.H."/>
            <person name="Kim D.H."/>
            <person name="Kang K."/>
            <person name="Ahn T.Y."/>
        </authorList>
    </citation>
    <scope>NUCLEOTIDE SEQUENCE [LARGE SCALE GENOMIC DNA]</scope>
    <source>
        <strain evidence="4 5">JCM30602</strain>
    </source>
</reference>
<dbReference type="InterPro" id="IPR001763">
    <property type="entry name" value="Rhodanese-like_dom"/>
</dbReference>
<keyword evidence="1 4" id="KW-0808">Transferase</keyword>
<dbReference type="SMART" id="SM00450">
    <property type="entry name" value="RHOD"/>
    <property type="match status" value="2"/>
</dbReference>
<name>A0A4R5QD76_9PROT</name>
<dbReference type="Pfam" id="PF00581">
    <property type="entry name" value="Rhodanese"/>
    <property type="match status" value="2"/>
</dbReference>
<keyword evidence="2" id="KW-0677">Repeat</keyword>
<dbReference type="InterPro" id="IPR036873">
    <property type="entry name" value="Rhodanese-like_dom_sf"/>
</dbReference>
<dbReference type="CDD" id="cd01449">
    <property type="entry name" value="TST_Repeat_2"/>
    <property type="match status" value="1"/>
</dbReference>
<dbReference type="OrthoDB" id="9781034at2"/>
<keyword evidence="5" id="KW-1185">Reference proteome</keyword>
<dbReference type="RefSeq" id="WP_133290873.1">
    <property type="nucleotide sequence ID" value="NZ_SMSJ01000040.1"/>
</dbReference>
<evidence type="ECO:0000313" key="4">
    <source>
        <dbReference type="EMBL" id="TDH60307.1"/>
    </source>
</evidence>
<evidence type="ECO:0000256" key="1">
    <source>
        <dbReference type="ARBA" id="ARBA00022679"/>
    </source>
</evidence>
<gene>
    <name evidence="4" type="ORF">E2C06_22590</name>
</gene>
<evidence type="ECO:0000313" key="5">
    <source>
        <dbReference type="Proteomes" id="UP000295096"/>
    </source>
</evidence>
<dbReference type="PROSITE" id="PS50206">
    <property type="entry name" value="RHODANESE_3"/>
    <property type="match status" value="2"/>
</dbReference>
<organism evidence="4 5">
    <name type="scientific">Dankookia rubra</name>
    <dbReference type="NCBI Taxonomy" id="1442381"/>
    <lineage>
        <taxon>Bacteria</taxon>
        <taxon>Pseudomonadati</taxon>
        <taxon>Pseudomonadota</taxon>
        <taxon>Alphaproteobacteria</taxon>
        <taxon>Acetobacterales</taxon>
        <taxon>Roseomonadaceae</taxon>
        <taxon>Dankookia</taxon>
    </lineage>
</organism>
<dbReference type="PANTHER" id="PTHR11364">
    <property type="entry name" value="THIOSULFATE SULFERTANSFERASE"/>
    <property type="match status" value="1"/>
</dbReference>
<dbReference type="Gene3D" id="3.40.250.10">
    <property type="entry name" value="Rhodanese-like domain"/>
    <property type="match status" value="2"/>
</dbReference>